<feature type="chain" id="PRO_5043497776" evidence="2">
    <location>
        <begin position="16"/>
        <end position="285"/>
    </location>
</feature>
<reference evidence="3 4" key="1">
    <citation type="journal article" date="2024" name="Nat. Commun.">
        <title>Phylogenomics reveals the evolutionary origins of lichenization in chlorophyte algae.</title>
        <authorList>
            <person name="Puginier C."/>
            <person name="Libourel C."/>
            <person name="Otte J."/>
            <person name="Skaloud P."/>
            <person name="Haon M."/>
            <person name="Grisel S."/>
            <person name="Petersen M."/>
            <person name="Berrin J.G."/>
            <person name="Delaux P.M."/>
            <person name="Dal Grande F."/>
            <person name="Keller J."/>
        </authorList>
    </citation>
    <scope>NUCLEOTIDE SEQUENCE [LARGE SCALE GENOMIC DNA]</scope>
    <source>
        <strain evidence="3 4">SAG 245.80</strain>
    </source>
</reference>
<name>A0AAW1SJV8_9CHLO</name>
<evidence type="ECO:0000313" key="3">
    <source>
        <dbReference type="EMBL" id="KAK9845791.1"/>
    </source>
</evidence>
<comment type="caution">
    <text evidence="3">The sequence shown here is derived from an EMBL/GenBank/DDBJ whole genome shotgun (WGS) entry which is preliminary data.</text>
</comment>
<dbReference type="AlphaFoldDB" id="A0AAW1SJV8"/>
<proteinExistence type="predicted"/>
<dbReference type="EMBL" id="JALJOU010000002">
    <property type="protein sequence ID" value="KAK9845791.1"/>
    <property type="molecule type" value="Genomic_DNA"/>
</dbReference>
<gene>
    <name evidence="3" type="ORF">WJX81_002520</name>
</gene>
<feature type="compositionally biased region" description="Low complexity" evidence="1">
    <location>
        <begin position="197"/>
        <end position="272"/>
    </location>
</feature>
<organism evidence="3 4">
    <name type="scientific">Elliptochloris bilobata</name>
    <dbReference type="NCBI Taxonomy" id="381761"/>
    <lineage>
        <taxon>Eukaryota</taxon>
        <taxon>Viridiplantae</taxon>
        <taxon>Chlorophyta</taxon>
        <taxon>core chlorophytes</taxon>
        <taxon>Trebouxiophyceae</taxon>
        <taxon>Trebouxiophyceae incertae sedis</taxon>
        <taxon>Elliptochloris clade</taxon>
        <taxon>Elliptochloris</taxon>
    </lineage>
</organism>
<dbReference type="Proteomes" id="UP001445335">
    <property type="component" value="Unassembled WGS sequence"/>
</dbReference>
<accession>A0AAW1SJV8</accession>
<feature type="region of interest" description="Disordered" evidence="1">
    <location>
        <begin position="197"/>
        <end position="285"/>
    </location>
</feature>
<keyword evidence="4" id="KW-1185">Reference proteome</keyword>
<evidence type="ECO:0000256" key="1">
    <source>
        <dbReference type="SAM" id="MobiDB-lite"/>
    </source>
</evidence>
<evidence type="ECO:0000256" key="2">
    <source>
        <dbReference type="SAM" id="SignalP"/>
    </source>
</evidence>
<protein>
    <submittedName>
        <fullName evidence="3">Uncharacterized protein</fullName>
    </submittedName>
</protein>
<keyword evidence="2" id="KW-0732">Signal</keyword>
<sequence>MVLVLAIHSVSAVTAKVPFSMIALIDYVRQKDLPSELKCRQVFPTSGGRSSSLWDVASIPLLLEWLDEHMDESTTNEVFEVQEAFAYGVSAELTRLRTAEKVSANTRATAAAVQERTKSAAAVAQQQMSDLDAKYRVSEQASAVMRVTSQAASRTATALGNSMRFVSAKAMENERVSAAASSVNKLLSLRVKATSSSEDGSSAYSANPSATAAAHGADGAGRSSGAFPGASAAAPAQPAAKMPAIGAQSPAPAAAVPASGAGSPAPMPASSAKIFTLGEEDEHPK</sequence>
<evidence type="ECO:0000313" key="4">
    <source>
        <dbReference type="Proteomes" id="UP001445335"/>
    </source>
</evidence>
<feature type="signal peptide" evidence="2">
    <location>
        <begin position="1"/>
        <end position="15"/>
    </location>
</feature>